<dbReference type="InterPro" id="IPR050261">
    <property type="entry name" value="FrsA_esterase"/>
</dbReference>
<feature type="chain" id="PRO_5047394340" description="Dienelactone hydrolase" evidence="2">
    <location>
        <begin position="20"/>
        <end position="387"/>
    </location>
</feature>
<evidence type="ECO:0000256" key="1">
    <source>
        <dbReference type="ARBA" id="ARBA00022801"/>
    </source>
</evidence>
<protein>
    <recommendedName>
        <fullName evidence="5">Dienelactone hydrolase</fullName>
    </recommendedName>
</protein>
<accession>A0ABM8C337</accession>
<keyword evidence="2" id="KW-0732">Signal</keyword>
<evidence type="ECO:0000313" key="4">
    <source>
        <dbReference type="Proteomes" id="UP001163336"/>
    </source>
</evidence>
<dbReference type="SUPFAM" id="SSF53474">
    <property type="entry name" value="alpha/beta-Hydrolases"/>
    <property type="match status" value="1"/>
</dbReference>
<feature type="signal peptide" evidence="2">
    <location>
        <begin position="1"/>
        <end position="19"/>
    </location>
</feature>
<dbReference type="EMBL" id="AP026966">
    <property type="protein sequence ID" value="BDT57579.1"/>
    <property type="molecule type" value="Genomic_DNA"/>
</dbReference>
<proteinExistence type="predicted"/>
<keyword evidence="1" id="KW-0378">Hydrolase</keyword>
<name>A0ABM8C337_9BURK</name>
<gene>
    <name evidence="3" type="ORF">MasN3_10730</name>
</gene>
<dbReference type="InterPro" id="IPR017395">
    <property type="entry name" value="Chlorophyllase-like"/>
</dbReference>
<dbReference type="PANTHER" id="PTHR22946">
    <property type="entry name" value="DIENELACTONE HYDROLASE DOMAIN-CONTAINING PROTEIN-RELATED"/>
    <property type="match status" value="1"/>
</dbReference>
<evidence type="ECO:0000313" key="3">
    <source>
        <dbReference type="EMBL" id="BDT57579.1"/>
    </source>
</evidence>
<dbReference type="RefSeq" id="WP_281912880.1">
    <property type="nucleotide sequence ID" value="NZ_AP026966.1"/>
</dbReference>
<sequence length="387" mass="43276">MFRLFAFILLVLVGAPSHAQQAFPFYNKPGSFAVGFRVVGQVDPSRSYPANAPEGARKPRPIQTAIWYPAAKGGKPMRYDDYLQLLGWDDDFTRSPAERDKVLAEWLTFVSEGKRDAQLAVERKDVRWAVRDAKALPGKYPVVIYSPSISSNVFENAEMMEFLASHGYVVIASPALGIDERGQQNDLAHAEAQAADIRFLVNYAQSLPQADASRLAVAGFSWGGLANVLAAAQDERIKALVCLDGTVRYRHAMLEKVPYLKPEQLRTPLLYLAQRPPPFERGLKHKPDHSGSILQKMTGADVYLLTMYAMEHVYFGTSYLRLDPLDFGDYSREEIAQSYALSARYVLNFLNGALKGERSGFAYLMKKPEQLGMPRHSVDSQFFAARP</sequence>
<evidence type="ECO:0000256" key="2">
    <source>
        <dbReference type="SAM" id="SignalP"/>
    </source>
</evidence>
<evidence type="ECO:0008006" key="5">
    <source>
        <dbReference type="Google" id="ProtNLM"/>
    </source>
</evidence>
<dbReference type="Proteomes" id="UP001163336">
    <property type="component" value="Chromosome"/>
</dbReference>
<reference evidence="3" key="1">
    <citation type="submission" date="2022-11" db="EMBL/GenBank/DDBJ databases">
        <title>Isolation and characterization of PLA-degrading bacterium Massilia sp. from Antarctic soil.</title>
        <authorList>
            <person name="Sato K."/>
            <person name="Gomez-Fuentes C."/>
            <person name="Ahmad S.A."/>
            <person name="Zulkharnain A."/>
        </authorList>
    </citation>
    <scope>NUCLEOTIDE SEQUENCE</scope>
    <source>
        <strain evidence="3">N-3</strain>
    </source>
</reference>
<dbReference type="Gene3D" id="3.40.50.1820">
    <property type="entry name" value="alpha/beta hydrolase"/>
    <property type="match status" value="2"/>
</dbReference>
<organism evidence="3 4">
    <name type="scientific">Massilia varians</name>
    <dbReference type="NCBI Taxonomy" id="457921"/>
    <lineage>
        <taxon>Bacteria</taxon>
        <taxon>Pseudomonadati</taxon>
        <taxon>Pseudomonadota</taxon>
        <taxon>Betaproteobacteria</taxon>
        <taxon>Burkholderiales</taxon>
        <taxon>Oxalobacteraceae</taxon>
        <taxon>Telluria group</taxon>
        <taxon>Massilia</taxon>
    </lineage>
</organism>
<dbReference type="Pfam" id="PF07224">
    <property type="entry name" value="Chlorophyllase"/>
    <property type="match status" value="1"/>
</dbReference>
<dbReference type="PANTHER" id="PTHR22946:SF9">
    <property type="entry name" value="POLYKETIDE TRANSFERASE AF380"/>
    <property type="match status" value="1"/>
</dbReference>
<dbReference type="InterPro" id="IPR029058">
    <property type="entry name" value="AB_hydrolase_fold"/>
</dbReference>
<keyword evidence="4" id="KW-1185">Reference proteome</keyword>